<dbReference type="HOGENOM" id="CLU_126781_0_0_1"/>
<sequence>MEDVVAEAESLLHPINLSGDEVIEERQNPEAAKQEGGDRAGGFINHLISNLVTGGDADEEKQDEQADKETIPEDKGGGILDHMISNLVTPSSPQAGNITQGKVEAFDVRSENESGFRSEEEVGGGGRGGEGLINNIVSNLFHHSEGEVRESPDENKKEEMVKVGEETKAEKTEGGGGGGGGIIENIVSHLPISLPADDAAPTSDEATILIHIAQD</sequence>
<dbReference type="InParanoid" id="A0A061EXW2"/>
<accession>A0A061EXW2</accession>
<dbReference type="OMA" id="FHKRECE"/>
<dbReference type="EMBL" id="CM001883">
    <property type="protein sequence ID" value="EOY07099.1"/>
    <property type="molecule type" value="Genomic_DNA"/>
</dbReference>
<evidence type="ECO:0000256" key="1">
    <source>
        <dbReference type="SAM" id="MobiDB-lite"/>
    </source>
</evidence>
<feature type="region of interest" description="Disordered" evidence="1">
    <location>
        <begin position="143"/>
        <end position="182"/>
    </location>
</feature>
<evidence type="ECO:0000313" key="2">
    <source>
        <dbReference type="EMBL" id="EOY07099.1"/>
    </source>
</evidence>
<evidence type="ECO:0000313" key="3">
    <source>
        <dbReference type="Proteomes" id="UP000026915"/>
    </source>
</evidence>
<dbReference type="Gramene" id="EOY07099">
    <property type="protein sequence ID" value="EOY07099"/>
    <property type="gene ID" value="TCM_021611"/>
</dbReference>
<protein>
    <submittedName>
        <fullName evidence="2">Uncharacterized protein isoform 1</fullName>
    </submittedName>
</protein>
<name>A0A061EXW2_THECC</name>
<proteinExistence type="predicted"/>
<keyword evidence="3" id="KW-1185">Reference proteome</keyword>
<dbReference type="Proteomes" id="UP000026915">
    <property type="component" value="Chromosome 5"/>
</dbReference>
<gene>
    <name evidence="2" type="ORF">TCM_021611</name>
</gene>
<reference evidence="2 3" key="1">
    <citation type="journal article" date="2013" name="Genome Biol.">
        <title>The genome sequence of the most widely cultivated cacao type and its use to identify candidate genes regulating pod color.</title>
        <authorList>
            <person name="Motamayor J.C."/>
            <person name="Mockaitis K."/>
            <person name="Schmutz J."/>
            <person name="Haiminen N."/>
            <person name="Iii D.L."/>
            <person name="Cornejo O."/>
            <person name="Findley S.D."/>
            <person name="Zheng P."/>
            <person name="Utro F."/>
            <person name="Royaert S."/>
            <person name="Saski C."/>
            <person name="Jenkins J."/>
            <person name="Podicheti R."/>
            <person name="Zhao M."/>
            <person name="Scheffler B.E."/>
            <person name="Stack J.C."/>
            <person name="Feltus F.A."/>
            <person name="Mustiga G.M."/>
            <person name="Amores F."/>
            <person name="Phillips W."/>
            <person name="Marelli J.P."/>
            <person name="May G.D."/>
            <person name="Shapiro H."/>
            <person name="Ma J."/>
            <person name="Bustamante C.D."/>
            <person name="Schnell R.J."/>
            <person name="Main D."/>
            <person name="Gilbert D."/>
            <person name="Parida L."/>
            <person name="Kuhn D.N."/>
        </authorList>
    </citation>
    <scope>NUCLEOTIDE SEQUENCE [LARGE SCALE GENOMIC DNA]</scope>
    <source>
        <strain evidence="3">cv. Matina 1-6</strain>
    </source>
</reference>
<feature type="compositionally biased region" description="Basic and acidic residues" evidence="1">
    <location>
        <begin position="143"/>
        <end position="173"/>
    </location>
</feature>
<dbReference type="AlphaFoldDB" id="A0A061EXW2"/>
<feature type="compositionally biased region" description="Basic and acidic residues" evidence="1">
    <location>
        <begin position="63"/>
        <end position="76"/>
    </location>
</feature>
<organism evidence="2 3">
    <name type="scientific">Theobroma cacao</name>
    <name type="common">Cacao</name>
    <name type="synonym">Cocoa</name>
    <dbReference type="NCBI Taxonomy" id="3641"/>
    <lineage>
        <taxon>Eukaryota</taxon>
        <taxon>Viridiplantae</taxon>
        <taxon>Streptophyta</taxon>
        <taxon>Embryophyta</taxon>
        <taxon>Tracheophyta</taxon>
        <taxon>Spermatophyta</taxon>
        <taxon>Magnoliopsida</taxon>
        <taxon>eudicotyledons</taxon>
        <taxon>Gunneridae</taxon>
        <taxon>Pentapetalae</taxon>
        <taxon>rosids</taxon>
        <taxon>malvids</taxon>
        <taxon>Malvales</taxon>
        <taxon>Malvaceae</taxon>
        <taxon>Byttnerioideae</taxon>
        <taxon>Theobroma</taxon>
    </lineage>
</organism>
<feature type="compositionally biased region" description="Basic and acidic residues" evidence="1">
    <location>
        <begin position="24"/>
        <end position="38"/>
    </location>
</feature>
<feature type="region of interest" description="Disordered" evidence="1">
    <location>
        <begin position="109"/>
        <end position="131"/>
    </location>
</feature>
<feature type="region of interest" description="Disordered" evidence="1">
    <location>
        <begin position="1"/>
        <end position="81"/>
    </location>
</feature>
<feature type="compositionally biased region" description="Basic and acidic residues" evidence="1">
    <location>
        <begin position="109"/>
        <end position="120"/>
    </location>
</feature>
<dbReference type="eggNOG" id="ENOG502S80J">
    <property type="taxonomic scope" value="Eukaryota"/>
</dbReference>